<evidence type="ECO:0000313" key="2">
    <source>
        <dbReference type="EMBL" id="RNE59336.1"/>
    </source>
</evidence>
<keyword evidence="1" id="KW-1133">Transmembrane helix</keyword>
<gene>
    <name evidence="2" type="ORF">EEJ31_09835</name>
</gene>
<evidence type="ECO:0000256" key="1">
    <source>
        <dbReference type="SAM" id="Phobius"/>
    </source>
</evidence>
<dbReference type="Proteomes" id="UP000279859">
    <property type="component" value="Unassembled WGS sequence"/>
</dbReference>
<sequence>MSVRRPAVRTVLLLLSLVAALIIGLLAMHTFTSSIGGHGHSVAVSAPAHAGVTHDAKLAGAGDAGPVIAQCFGTCGSDADMAMACVLALLVTTLLLSAATGVRAWLSSRRVWPAAARTIAFAAQPMPTPPDLHALSISRT</sequence>
<keyword evidence="1" id="KW-0812">Transmembrane</keyword>
<dbReference type="EMBL" id="RDSR01000016">
    <property type="protein sequence ID" value="RNE59336.1"/>
    <property type="molecule type" value="Genomic_DNA"/>
</dbReference>
<feature type="transmembrane region" description="Helical" evidence="1">
    <location>
        <begin position="81"/>
        <end position="102"/>
    </location>
</feature>
<organism evidence="2 3">
    <name type="scientific">Cryobacterium tepidiphilum</name>
    <dbReference type="NCBI Taxonomy" id="2486026"/>
    <lineage>
        <taxon>Bacteria</taxon>
        <taxon>Bacillati</taxon>
        <taxon>Actinomycetota</taxon>
        <taxon>Actinomycetes</taxon>
        <taxon>Micrococcales</taxon>
        <taxon>Microbacteriaceae</taxon>
        <taxon>Cryobacterium</taxon>
    </lineage>
</organism>
<dbReference type="InterPro" id="IPR046151">
    <property type="entry name" value="DUF6153"/>
</dbReference>
<proteinExistence type="predicted"/>
<evidence type="ECO:0000313" key="3">
    <source>
        <dbReference type="Proteomes" id="UP000279859"/>
    </source>
</evidence>
<dbReference type="Pfam" id="PF19650">
    <property type="entry name" value="DUF6153"/>
    <property type="match status" value="1"/>
</dbReference>
<name>A0A3M8L1U0_9MICO</name>
<dbReference type="AlphaFoldDB" id="A0A3M8L1U0"/>
<keyword evidence="1" id="KW-0472">Membrane</keyword>
<protein>
    <submittedName>
        <fullName evidence="2">Uncharacterized protein</fullName>
    </submittedName>
</protein>
<comment type="caution">
    <text evidence="2">The sequence shown here is derived from an EMBL/GenBank/DDBJ whole genome shotgun (WGS) entry which is preliminary data.</text>
</comment>
<accession>A0A3M8L1U0</accession>
<keyword evidence="3" id="KW-1185">Reference proteome</keyword>
<reference evidence="2 3" key="1">
    <citation type="submission" date="2018-11" db="EMBL/GenBank/DDBJ databases">
        <title>Cryobacterium sp. nov., isolated from rhizosphere soil of lettuce.</title>
        <authorList>
            <person name="Wang Y."/>
        </authorList>
    </citation>
    <scope>NUCLEOTIDE SEQUENCE [LARGE SCALE GENOMIC DNA]</scope>
    <source>
        <strain evidence="2 3">NEAU-85</strain>
    </source>
</reference>